<dbReference type="RefSeq" id="WP_211556970.1">
    <property type="nucleotide sequence ID" value="NZ_JAGVRK010000001.1"/>
</dbReference>
<keyword evidence="3" id="KW-0813">Transport</keyword>
<dbReference type="EMBL" id="JAGVRK010000001">
    <property type="protein sequence ID" value="MBS2968283.1"/>
    <property type="molecule type" value="Genomic_DNA"/>
</dbReference>
<dbReference type="PANTHER" id="PTHR34979:SF1">
    <property type="entry name" value="INNER MEMBRANE PROTEIN YGAZ"/>
    <property type="match status" value="1"/>
</dbReference>
<comment type="similarity">
    <text evidence="2">Belongs to the AzlC family.</text>
</comment>
<dbReference type="PANTHER" id="PTHR34979">
    <property type="entry name" value="INNER MEMBRANE PROTEIN YGAZ"/>
    <property type="match status" value="1"/>
</dbReference>
<keyword evidence="6 8" id="KW-1133">Transmembrane helix</keyword>
<proteinExistence type="inferred from homology"/>
<keyword evidence="10" id="KW-1185">Reference proteome</keyword>
<accession>A0ABS5LCM4</accession>
<protein>
    <submittedName>
        <fullName evidence="9">AzlC family ABC transporter permease</fullName>
    </submittedName>
</protein>
<sequence length="240" mass="25673">MQPAAAYERKSSFGEGMQAGISIAVGYMPVALTFGLIAKSTGLSLGEAVMMSLFVFAGAAQYISLNLIAAGTGAFEIVFTTFIMNIRHFLMAASLNERAEDAPSWKKALYAFGITDETFSVASLKQGRLTAGYLFGLIFISYSSWVVFTGIGHWAGNLLPVLLQESMSIALYALFIGLLVPSLKGQRKVMVLAASAAVINTLFVLSGYLSAGWSIVLATLISSVGIELIWRGRKEEASIE</sequence>
<evidence type="ECO:0000256" key="3">
    <source>
        <dbReference type="ARBA" id="ARBA00022448"/>
    </source>
</evidence>
<comment type="caution">
    <text evidence="9">The sequence shown here is derived from an EMBL/GenBank/DDBJ whole genome shotgun (WGS) entry which is preliminary data.</text>
</comment>
<feature type="transmembrane region" description="Helical" evidence="8">
    <location>
        <begin position="20"/>
        <end position="38"/>
    </location>
</feature>
<gene>
    <name evidence="9" type="ORF">J9317_05865</name>
</gene>
<comment type="subcellular location">
    <subcellularLocation>
        <location evidence="1">Cell membrane</location>
        <topology evidence="1">Multi-pass membrane protein</topology>
    </subcellularLocation>
</comment>
<evidence type="ECO:0000256" key="7">
    <source>
        <dbReference type="ARBA" id="ARBA00023136"/>
    </source>
</evidence>
<keyword evidence="5 8" id="KW-0812">Transmembrane</keyword>
<evidence type="ECO:0000256" key="4">
    <source>
        <dbReference type="ARBA" id="ARBA00022475"/>
    </source>
</evidence>
<evidence type="ECO:0000313" key="9">
    <source>
        <dbReference type="EMBL" id="MBS2968283.1"/>
    </source>
</evidence>
<evidence type="ECO:0000256" key="5">
    <source>
        <dbReference type="ARBA" id="ARBA00022692"/>
    </source>
</evidence>
<keyword evidence="4" id="KW-1003">Cell membrane</keyword>
<organism evidence="9 10">
    <name type="scientific">Metabacillus flavus</name>
    <dbReference type="NCBI Taxonomy" id="2823519"/>
    <lineage>
        <taxon>Bacteria</taxon>
        <taxon>Bacillati</taxon>
        <taxon>Bacillota</taxon>
        <taxon>Bacilli</taxon>
        <taxon>Bacillales</taxon>
        <taxon>Bacillaceae</taxon>
        <taxon>Metabacillus</taxon>
    </lineage>
</organism>
<dbReference type="InterPro" id="IPR011606">
    <property type="entry name" value="Brnchd-chn_aa_trnsp_permease"/>
</dbReference>
<evidence type="ECO:0000256" key="8">
    <source>
        <dbReference type="SAM" id="Phobius"/>
    </source>
</evidence>
<dbReference type="Proteomes" id="UP000682403">
    <property type="component" value="Unassembled WGS sequence"/>
</dbReference>
<evidence type="ECO:0000313" key="10">
    <source>
        <dbReference type="Proteomes" id="UP000682403"/>
    </source>
</evidence>
<name>A0ABS5LCM4_9BACI</name>
<evidence type="ECO:0000256" key="1">
    <source>
        <dbReference type="ARBA" id="ARBA00004651"/>
    </source>
</evidence>
<dbReference type="Pfam" id="PF03591">
    <property type="entry name" value="AzlC"/>
    <property type="match status" value="1"/>
</dbReference>
<keyword evidence="7 8" id="KW-0472">Membrane</keyword>
<feature type="transmembrane region" description="Helical" evidence="8">
    <location>
        <begin position="161"/>
        <end position="180"/>
    </location>
</feature>
<evidence type="ECO:0000256" key="6">
    <source>
        <dbReference type="ARBA" id="ARBA00022989"/>
    </source>
</evidence>
<evidence type="ECO:0000256" key="2">
    <source>
        <dbReference type="ARBA" id="ARBA00010735"/>
    </source>
</evidence>
<feature type="transmembrane region" description="Helical" evidence="8">
    <location>
        <begin position="133"/>
        <end position="155"/>
    </location>
</feature>
<reference evidence="9 10" key="1">
    <citation type="submission" date="2021-04" db="EMBL/GenBank/DDBJ databases">
        <title>Metabacillus sp. strain KIGAM252 whole genome sequence.</title>
        <authorList>
            <person name="Seo M.-J."/>
            <person name="Cho E.-S."/>
            <person name="Hwang C.Y."/>
            <person name="Yoon D.J."/>
        </authorList>
    </citation>
    <scope>NUCLEOTIDE SEQUENCE [LARGE SCALE GENOMIC DNA]</scope>
    <source>
        <strain evidence="9 10">KIGAM252</strain>
    </source>
</reference>